<name>A0A6J4K3P2_9ACTN</name>
<proteinExistence type="predicted"/>
<feature type="compositionally biased region" description="Basic and acidic residues" evidence="1">
    <location>
        <begin position="228"/>
        <end position="237"/>
    </location>
</feature>
<gene>
    <name evidence="2" type="ORF">AVDCRST_MAG48-889</name>
</gene>
<dbReference type="AlphaFoldDB" id="A0A6J4K3P2"/>
<reference evidence="2" key="1">
    <citation type="submission" date="2020-02" db="EMBL/GenBank/DDBJ databases">
        <authorList>
            <person name="Meier V. D."/>
        </authorList>
    </citation>
    <scope>NUCLEOTIDE SEQUENCE</scope>
    <source>
        <strain evidence="2">AVDCRST_MAG48</strain>
    </source>
</reference>
<protein>
    <submittedName>
        <fullName evidence="2">Heat-inducible transcription repressor HrcA</fullName>
    </submittedName>
</protein>
<evidence type="ECO:0000256" key="1">
    <source>
        <dbReference type="SAM" id="MobiDB-lite"/>
    </source>
</evidence>
<feature type="compositionally biased region" description="Gly residues" evidence="1">
    <location>
        <begin position="248"/>
        <end position="257"/>
    </location>
</feature>
<feature type="compositionally biased region" description="Low complexity" evidence="1">
    <location>
        <begin position="111"/>
        <end position="121"/>
    </location>
</feature>
<feature type="non-terminal residue" evidence="2">
    <location>
        <position position="337"/>
    </location>
</feature>
<feature type="compositionally biased region" description="Basic residues" evidence="1">
    <location>
        <begin position="95"/>
        <end position="110"/>
    </location>
</feature>
<feature type="compositionally biased region" description="Basic and acidic residues" evidence="1">
    <location>
        <begin position="207"/>
        <end position="221"/>
    </location>
</feature>
<feature type="compositionally biased region" description="Basic and acidic residues" evidence="1">
    <location>
        <begin position="168"/>
        <end position="184"/>
    </location>
</feature>
<evidence type="ECO:0000313" key="2">
    <source>
        <dbReference type="EMBL" id="CAA9295019.1"/>
    </source>
</evidence>
<feature type="region of interest" description="Disordered" evidence="1">
    <location>
        <begin position="1"/>
        <end position="284"/>
    </location>
</feature>
<sequence>GRTQARGPAGDRDRLRVQPGARRVEGAGGAARPGRLTGHGPQRHGRAGGGGLHHPAPHQRRPDPHRQGLPALRRPAGHGEAAVAGRAEGDPHLPLGRRRPRRRAAAHRPAARPGHPAGGDRAVPDAEPLHGPARRGGLALDLADAADPHHLHRPDRAARPRAARPRRRDADPAARAAQRGDRRAPVLGRGGPAQHADRAAAVRARRDRTVGRGHAAGDAEQRGLQPDGGRRDAEPHPVRRRVRDHGEAGPGGAGGAGRAAQADGGGHHGRRRHRAHRPGEPVQGTTVVVGRRERLRQPARHLRHAGRRRTHPDGLPLHHGLGACRRPLRRPFPLRRM</sequence>
<accession>A0A6J4K3P2</accession>
<feature type="non-terminal residue" evidence="2">
    <location>
        <position position="1"/>
    </location>
</feature>
<feature type="compositionally biased region" description="Low complexity" evidence="1">
    <location>
        <begin position="135"/>
        <end position="145"/>
    </location>
</feature>
<dbReference type="EMBL" id="CADCTS010000127">
    <property type="protein sequence ID" value="CAA9295019.1"/>
    <property type="molecule type" value="Genomic_DNA"/>
</dbReference>
<feature type="compositionally biased region" description="Basic residues" evidence="1">
    <location>
        <begin position="298"/>
        <end position="310"/>
    </location>
</feature>
<feature type="region of interest" description="Disordered" evidence="1">
    <location>
        <begin position="298"/>
        <end position="322"/>
    </location>
</feature>
<feature type="compositionally biased region" description="Basic and acidic residues" evidence="1">
    <location>
        <begin position="146"/>
        <end position="158"/>
    </location>
</feature>
<feature type="compositionally biased region" description="Basic residues" evidence="1">
    <location>
        <begin position="267"/>
        <end position="276"/>
    </location>
</feature>
<organism evidence="2">
    <name type="scientific">uncultured Friedmanniella sp</name>
    <dbReference type="NCBI Taxonomy" id="335381"/>
    <lineage>
        <taxon>Bacteria</taxon>
        <taxon>Bacillati</taxon>
        <taxon>Actinomycetota</taxon>
        <taxon>Actinomycetes</taxon>
        <taxon>Propionibacteriales</taxon>
        <taxon>Nocardioidaceae</taxon>
        <taxon>Friedmanniella</taxon>
        <taxon>environmental samples</taxon>
    </lineage>
</organism>